<name>A0A914RW91_PAREQ</name>
<organism evidence="1 2">
    <name type="scientific">Parascaris equorum</name>
    <name type="common">Equine roundworm</name>
    <dbReference type="NCBI Taxonomy" id="6256"/>
    <lineage>
        <taxon>Eukaryota</taxon>
        <taxon>Metazoa</taxon>
        <taxon>Ecdysozoa</taxon>
        <taxon>Nematoda</taxon>
        <taxon>Chromadorea</taxon>
        <taxon>Rhabditida</taxon>
        <taxon>Spirurina</taxon>
        <taxon>Ascaridomorpha</taxon>
        <taxon>Ascaridoidea</taxon>
        <taxon>Ascarididae</taxon>
        <taxon>Parascaris</taxon>
    </lineage>
</organism>
<dbReference type="WBParaSite" id="PEQ_0001047701-mRNA-1">
    <property type="protein sequence ID" value="PEQ_0001047701-mRNA-1"/>
    <property type="gene ID" value="PEQ_0001047701"/>
</dbReference>
<sequence length="46" mass="5211">MTRRCASNCRRRVSNFWCNSLRKRNASGVRILSSPGTSGAVIAWRK</sequence>
<evidence type="ECO:0000313" key="2">
    <source>
        <dbReference type="WBParaSite" id="PEQ_0001047701-mRNA-1"/>
    </source>
</evidence>
<reference evidence="2" key="1">
    <citation type="submission" date="2022-11" db="UniProtKB">
        <authorList>
            <consortium name="WormBaseParasite"/>
        </authorList>
    </citation>
    <scope>IDENTIFICATION</scope>
</reference>
<protein>
    <submittedName>
        <fullName evidence="2">Uncharacterized protein</fullName>
    </submittedName>
</protein>
<accession>A0A914RW91</accession>
<keyword evidence="1" id="KW-1185">Reference proteome</keyword>
<dbReference type="AlphaFoldDB" id="A0A914RW91"/>
<dbReference type="Proteomes" id="UP000887564">
    <property type="component" value="Unplaced"/>
</dbReference>
<evidence type="ECO:0000313" key="1">
    <source>
        <dbReference type="Proteomes" id="UP000887564"/>
    </source>
</evidence>
<proteinExistence type="predicted"/>